<organism evidence="1">
    <name type="scientific">marine metagenome</name>
    <dbReference type="NCBI Taxonomy" id="408172"/>
    <lineage>
        <taxon>unclassified sequences</taxon>
        <taxon>metagenomes</taxon>
        <taxon>ecological metagenomes</taxon>
    </lineage>
</organism>
<protein>
    <submittedName>
        <fullName evidence="1">Uncharacterized protein</fullName>
    </submittedName>
</protein>
<sequence length="51" mass="5226">MAEDAGNAASNITALNSKVQIHSVLGRDDARVIVGILGTATVTLTELLASF</sequence>
<accession>A0A382EYN8</accession>
<reference evidence="1" key="1">
    <citation type="submission" date="2018-05" db="EMBL/GenBank/DDBJ databases">
        <authorList>
            <person name="Lanie J.A."/>
            <person name="Ng W.-L."/>
            <person name="Kazmierczak K.M."/>
            <person name="Andrzejewski T.M."/>
            <person name="Davidsen T.M."/>
            <person name="Wayne K.J."/>
            <person name="Tettelin H."/>
            <person name="Glass J.I."/>
            <person name="Rusch D."/>
            <person name="Podicherti R."/>
            <person name="Tsui H.-C.T."/>
            <person name="Winkler M.E."/>
        </authorList>
    </citation>
    <scope>NUCLEOTIDE SEQUENCE</scope>
</reference>
<evidence type="ECO:0000313" key="1">
    <source>
        <dbReference type="EMBL" id="SVB55011.1"/>
    </source>
</evidence>
<gene>
    <name evidence="1" type="ORF">METZ01_LOCUS207865</name>
</gene>
<name>A0A382EYN8_9ZZZZ</name>
<dbReference type="EMBL" id="UINC01046682">
    <property type="protein sequence ID" value="SVB55011.1"/>
    <property type="molecule type" value="Genomic_DNA"/>
</dbReference>
<proteinExistence type="predicted"/>
<dbReference type="AlphaFoldDB" id="A0A382EYN8"/>